<reference evidence="2" key="1">
    <citation type="submission" date="2022-11" db="UniProtKB">
        <authorList>
            <consortium name="WormBaseParasite"/>
        </authorList>
    </citation>
    <scope>IDENTIFICATION</scope>
</reference>
<proteinExistence type="predicted"/>
<evidence type="ECO:0000313" key="2">
    <source>
        <dbReference type="WBParaSite" id="ACRNAN_scaffold9176.g10734.t1"/>
    </source>
</evidence>
<dbReference type="WBParaSite" id="ACRNAN_scaffold9176.g10734.t1">
    <property type="protein sequence ID" value="ACRNAN_scaffold9176.g10734.t1"/>
    <property type="gene ID" value="ACRNAN_scaffold9176.g10734"/>
</dbReference>
<dbReference type="AlphaFoldDB" id="A0A914EL30"/>
<accession>A0A914EL30</accession>
<name>A0A914EL30_9BILA</name>
<keyword evidence="1" id="KW-1185">Reference proteome</keyword>
<evidence type="ECO:0000313" key="1">
    <source>
        <dbReference type="Proteomes" id="UP000887540"/>
    </source>
</evidence>
<dbReference type="Proteomes" id="UP000887540">
    <property type="component" value="Unplaced"/>
</dbReference>
<organism evidence="1 2">
    <name type="scientific">Acrobeloides nanus</name>
    <dbReference type="NCBI Taxonomy" id="290746"/>
    <lineage>
        <taxon>Eukaryota</taxon>
        <taxon>Metazoa</taxon>
        <taxon>Ecdysozoa</taxon>
        <taxon>Nematoda</taxon>
        <taxon>Chromadorea</taxon>
        <taxon>Rhabditida</taxon>
        <taxon>Tylenchina</taxon>
        <taxon>Cephalobomorpha</taxon>
        <taxon>Cephaloboidea</taxon>
        <taxon>Cephalobidae</taxon>
        <taxon>Acrobeloides</taxon>
    </lineage>
</organism>
<sequence>MAIRLPRVFLYQLQNLIIDVQSGLMSFGFVFDTEILVVEAMVPIPDDSYFKQLKVEISTASLDALRNYTAKNRPIIARKITFEIRQNDIDVFTKMPFHVDELVTTLDELRFSVSPRISPGPVFVYHLLQDPSYFRSAQAKKIDFYLDDDLPNDDLPNELSDEKLLEFLCDQNAPAANREFAELLFNRTKEPVQILEKFYSLFSGINHPEKIFKKFLIGYESDSEYLADELKKIKGLKKVPKKKIPDLVKKFKMDNPYLMEECFEAGRSDGWKFYVVCLTYEDASGLCVYMAPPEENE</sequence>
<protein>
    <submittedName>
        <fullName evidence="2">Uncharacterized protein</fullName>
    </submittedName>
</protein>